<reference evidence="2" key="1">
    <citation type="journal article" date="2013" name="Genome Biol.">
        <title>Reference genomes and transcriptomes of Nicotiana sylvestris and Nicotiana tomentosiformis.</title>
        <authorList>
            <person name="Sierro N."/>
            <person name="Battey J.N."/>
            <person name="Ouadi S."/>
            <person name="Bovet L."/>
            <person name="Goepfert S."/>
            <person name="Bakaher N."/>
            <person name="Peitsch M.C."/>
            <person name="Ivanov N.V."/>
        </authorList>
    </citation>
    <scope>NUCLEOTIDE SEQUENCE [LARGE SCALE GENOMIC DNA]</scope>
</reference>
<keyword evidence="2" id="KW-1185">Reference proteome</keyword>
<protein>
    <submittedName>
        <fullName evidence="3">Uncharacterized protein LOC104238152</fullName>
    </submittedName>
</protein>
<accession>A0A1U7XUZ7</accession>
<reference evidence="3" key="2">
    <citation type="submission" date="2025-08" db="UniProtKB">
        <authorList>
            <consortium name="RefSeq"/>
        </authorList>
    </citation>
    <scope>IDENTIFICATION</scope>
    <source>
        <tissue evidence="3">Leaf</tissue>
    </source>
</reference>
<organism evidence="2 3">
    <name type="scientific">Nicotiana sylvestris</name>
    <name type="common">Wood tobacco</name>
    <name type="synonym">South American tobacco</name>
    <dbReference type="NCBI Taxonomy" id="4096"/>
    <lineage>
        <taxon>Eukaryota</taxon>
        <taxon>Viridiplantae</taxon>
        <taxon>Streptophyta</taxon>
        <taxon>Embryophyta</taxon>
        <taxon>Tracheophyta</taxon>
        <taxon>Spermatophyta</taxon>
        <taxon>Magnoliopsida</taxon>
        <taxon>eudicotyledons</taxon>
        <taxon>Gunneridae</taxon>
        <taxon>Pentapetalae</taxon>
        <taxon>asterids</taxon>
        <taxon>lamiids</taxon>
        <taxon>Solanales</taxon>
        <taxon>Solanaceae</taxon>
        <taxon>Nicotianoideae</taxon>
        <taxon>Nicotianeae</taxon>
        <taxon>Nicotiana</taxon>
    </lineage>
</organism>
<dbReference type="RefSeq" id="XP_009790744.1">
    <property type="nucleotide sequence ID" value="XM_009792442.1"/>
</dbReference>
<evidence type="ECO:0000313" key="3">
    <source>
        <dbReference type="RefSeq" id="XP_009790744.1"/>
    </source>
</evidence>
<name>A0A1U7XUZ7_NICSY</name>
<dbReference type="Pfam" id="PF25597">
    <property type="entry name" value="SH3_retrovirus"/>
    <property type="match status" value="1"/>
</dbReference>
<proteinExistence type="predicted"/>
<dbReference type="eggNOG" id="KOG0017">
    <property type="taxonomic scope" value="Eukaryota"/>
</dbReference>
<dbReference type="InterPro" id="IPR057670">
    <property type="entry name" value="SH3_retrovirus"/>
</dbReference>
<evidence type="ECO:0000259" key="1">
    <source>
        <dbReference type="Pfam" id="PF25597"/>
    </source>
</evidence>
<dbReference type="AlphaFoldDB" id="A0A1U7XUZ7"/>
<feature type="domain" description="Retroviral polymerase SH3-like" evidence="1">
    <location>
        <begin position="18"/>
        <end position="66"/>
    </location>
</feature>
<gene>
    <name evidence="3" type="primary">LOC104238152</name>
</gene>
<dbReference type="Proteomes" id="UP000189701">
    <property type="component" value="Unplaced"/>
</dbReference>
<evidence type="ECO:0000313" key="2">
    <source>
        <dbReference type="Proteomes" id="UP000189701"/>
    </source>
</evidence>
<sequence length="142" mass="15842">MWTGRKPSLRNIRVWGCPAHVLKGKADKLDSRTEVCIFIGYPKGTKGGLFYCPNEKEELSNEVTNDSSLNVSQKPPILHEEVNDILAPQGVEDNIEASVPKNIVVVQQQDQIAHVVTSCSGRIIKKPLRFALLGEFYDKIPE</sequence>